<keyword evidence="5 12" id="KW-1133">Transmembrane helix</keyword>
<dbReference type="InterPro" id="IPR000175">
    <property type="entry name" value="Na/ntran_symport"/>
</dbReference>
<feature type="binding site" evidence="8">
    <location>
        <position position="441"/>
    </location>
    <ligand>
        <name>Na(+)</name>
        <dbReference type="ChEBI" id="CHEBI:29101"/>
        <label>1</label>
    </ligand>
</feature>
<feature type="disulfide bond" evidence="9">
    <location>
        <begin position="183"/>
        <end position="192"/>
    </location>
</feature>
<feature type="binding site" evidence="8">
    <location>
        <position position="81"/>
    </location>
    <ligand>
        <name>Na(+)</name>
        <dbReference type="ChEBI" id="CHEBI:29101"/>
        <label>1</label>
    </ligand>
</feature>
<keyword evidence="3 10" id="KW-0813">Transport</keyword>
<evidence type="ECO:0000313" key="14">
    <source>
        <dbReference type="Proteomes" id="UP001195483"/>
    </source>
</evidence>
<evidence type="ECO:0000256" key="2">
    <source>
        <dbReference type="ARBA" id="ARBA00006459"/>
    </source>
</evidence>
<keyword evidence="14" id="KW-1185">Reference proteome</keyword>
<proteinExistence type="inferred from homology"/>
<accession>A0AAE0W614</accession>
<feature type="transmembrane region" description="Helical" evidence="12">
    <location>
        <begin position="429"/>
        <end position="449"/>
    </location>
</feature>
<dbReference type="GO" id="GO:0089718">
    <property type="term" value="P:amino acid import across plasma membrane"/>
    <property type="evidence" value="ECO:0007669"/>
    <property type="project" value="TreeGrafter"/>
</dbReference>
<evidence type="ECO:0000256" key="4">
    <source>
        <dbReference type="ARBA" id="ARBA00022692"/>
    </source>
</evidence>
<feature type="binding site" evidence="8">
    <location>
        <position position="344"/>
    </location>
    <ligand>
        <name>Na(+)</name>
        <dbReference type="ChEBI" id="CHEBI:29101"/>
        <label>1</label>
    </ligand>
</feature>
<keyword evidence="8" id="KW-0915">Sodium</keyword>
<evidence type="ECO:0000256" key="5">
    <source>
        <dbReference type="ARBA" id="ARBA00022989"/>
    </source>
</evidence>
<feature type="transmembrane region" description="Helical" evidence="12">
    <location>
        <begin position="341"/>
        <end position="358"/>
    </location>
</feature>
<dbReference type="Proteomes" id="UP001195483">
    <property type="component" value="Unassembled WGS sequence"/>
</dbReference>
<dbReference type="AlphaFoldDB" id="A0AAE0W614"/>
<feature type="transmembrane region" description="Helical" evidence="12">
    <location>
        <begin position="72"/>
        <end position="90"/>
    </location>
</feature>
<feature type="transmembrane region" description="Helical" evidence="12">
    <location>
        <begin position="500"/>
        <end position="524"/>
    </location>
</feature>
<dbReference type="GO" id="GO:0005283">
    <property type="term" value="F:amino acid:sodium symporter activity"/>
    <property type="evidence" value="ECO:0007669"/>
    <property type="project" value="TreeGrafter"/>
</dbReference>
<feature type="transmembrane region" description="Helical" evidence="12">
    <location>
        <begin position="469"/>
        <end position="494"/>
    </location>
</feature>
<keyword evidence="9" id="KW-1015">Disulfide bond</keyword>
<evidence type="ECO:0000313" key="13">
    <source>
        <dbReference type="EMBL" id="KAK3603403.1"/>
    </source>
</evidence>
<dbReference type="SUPFAM" id="SSF161070">
    <property type="entry name" value="SNF-like"/>
    <property type="match status" value="1"/>
</dbReference>
<feature type="transmembrane region" description="Helical" evidence="12">
    <location>
        <begin position="144"/>
        <end position="171"/>
    </location>
</feature>
<feature type="binding site" evidence="8">
    <location>
        <position position="78"/>
    </location>
    <ligand>
        <name>Na(+)</name>
        <dbReference type="ChEBI" id="CHEBI:29101"/>
        <label>1</label>
    </ligand>
</feature>
<feature type="transmembrane region" description="Helical" evidence="12">
    <location>
        <begin position="102"/>
        <end position="123"/>
    </location>
</feature>
<reference evidence="13" key="3">
    <citation type="submission" date="2023-05" db="EMBL/GenBank/DDBJ databases">
        <authorList>
            <person name="Smith C.H."/>
        </authorList>
    </citation>
    <scope>NUCLEOTIDE SEQUENCE</scope>
    <source>
        <strain evidence="13">CHS0354</strain>
        <tissue evidence="13">Mantle</tissue>
    </source>
</reference>
<feature type="transmembrane region" description="Helical" evidence="12">
    <location>
        <begin position="294"/>
        <end position="321"/>
    </location>
</feature>
<feature type="transmembrane region" description="Helical" evidence="12">
    <location>
        <begin position="545"/>
        <end position="567"/>
    </location>
</feature>
<dbReference type="PRINTS" id="PR00176">
    <property type="entry name" value="NANEUSMPORT"/>
</dbReference>
<dbReference type="GO" id="GO:0005886">
    <property type="term" value="C:plasma membrane"/>
    <property type="evidence" value="ECO:0007669"/>
    <property type="project" value="TreeGrafter"/>
</dbReference>
<evidence type="ECO:0000256" key="10">
    <source>
        <dbReference type="RuleBase" id="RU003732"/>
    </source>
</evidence>
<keyword evidence="10" id="KW-0769">Symport</keyword>
<organism evidence="13 14">
    <name type="scientific">Potamilus streckersoni</name>
    <dbReference type="NCBI Taxonomy" id="2493646"/>
    <lineage>
        <taxon>Eukaryota</taxon>
        <taxon>Metazoa</taxon>
        <taxon>Spiralia</taxon>
        <taxon>Lophotrochozoa</taxon>
        <taxon>Mollusca</taxon>
        <taxon>Bivalvia</taxon>
        <taxon>Autobranchia</taxon>
        <taxon>Heteroconchia</taxon>
        <taxon>Palaeoheterodonta</taxon>
        <taxon>Unionida</taxon>
        <taxon>Unionoidea</taxon>
        <taxon>Unionidae</taxon>
        <taxon>Ambleminae</taxon>
        <taxon>Lampsilini</taxon>
        <taxon>Potamilus</taxon>
    </lineage>
</organism>
<evidence type="ECO:0000256" key="12">
    <source>
        <dbReference type="SAM" id="Phobius"/>
    </source>
</evidence>
<name>A0AAE0W614_9BIVA</name>
<evidence type="ECO:0000256" key="9">
    <source>
        <dbReference type="PIRSR" id="PIRSR600175-2"/>
    </source>
</evidence>
<keyword evidence="8" id="KW-0479">Metal-binding</keyword>
<reference evidence="13" key="2">
    <citation type="journal article" date="2021" name="Genome Biol. Evol.">
        <title>Developing a high-quality reference genome for a parasitic bivalve with doubly uniparental inheritance (Bivalvia: Unionida).</title>
        <authorList>
            <person name="Smith C.H."/>
        </authorList>
    </citation>
    <scope>NUCLEOTIDE SEQUENCE</scope>
    <source>
        <strain evidence="13">CHS0354</strain>
        <tissue evidence="13">Mantle</tissue>
    </source>
</reference>
<feature type="region of interest" description="Disordered" evidence="11">
    <location>
        <begin position="35"/>
        <end position="59"/>
    </location>
</feature>
<dbReference type="PANTHER" id="PTHR11616">
    <property type="entry name" value="SODIUM/CHLORIDE DEPENDENT TRANSPORTER"/>
    <property type="match status" value="1"/>
</dbReference>
<keyword evidence="7" id="KW-0325">Glycoprotein</keyword>
<dbReference type="PROSITE" id="PS00610">
    <property type="entry name" value="NA_NEUROTRAN_SYMP_1"/>
    <property type="match status" value="1"/>
</dbReference>
<feature type="transmembrane region" description="Helical" evidence="12">
    <location>
        <begin position="259"/>
        <end position="282"/>
    </location>
</feature>
<dbReference type="PANTHER" id="PTHR11616:SF321">
    <property type="entry name" value="SODIUM-DEPENDENT NUTRIENT AMINO ACID TRANSPORTER 1-RELATED"/>
    <property type="match status" value="1"/>
</dbReference>
<evidence type="ECO:0000256" key="1">
    <source>
        <dbReference type="ARBA" id="ARBA00004141"/>
    </source>
</evidence>
<evidence type="ECO:0000256" key="7">
    <source>
        <dbReference type="ARBA" id="ARBA00023180"/>
    </source>
</evidence>
<dbReference type="PROSITE" id="PS50267">
    <property type="entry name" value="NA_NEUROTRAN_SYMP_3"/>
    <property type="match status" value="1"/>
</dbReference>
<comment type="caution">
    <text evidence="13">The sequence shown here is derived from an EMBL/GenBank/DDBJ whole genome shotgun (WGS) entry which is preliminary data.</text>
</comment>
<comment type="subcellular location">
    <subcellularLocation>
        <location evidence="1">Membrane</location>
        <topology evidence="1">Multi-pass membrane protein</topology>
    </subcellularLocation>
</comment>
<evidence type="ECO:0000256" key="11">
    <source>
        <dbReference type="SAM" id="MobiDB-lite"/>
    </source>
</evidence>
<protein>
    <recommendedName>
        <fullName evidence="10">Transporter</fullName>
    </recommendedName>
</protein>
<dbReference type="NCBIfam" id="NF037979">
    <property type="entry name" value="Na_transp"/>
    <property type="match status" value="1"/>
</dbReference>
<sequence>MISSWSLKNGASMTSDIVTTTTILKIKNKGDIEKNGVLSDETPVKNDQDQESESGTSTDDYERGVWARKLEFIFSVIGYSVGVGNIWRFPYLVMQNGGGAFLIPYFIFLFFCGVPLFFLELCLGQFSGTSSLFVWKICPLFKGLGYLMIVVSFVYCWYYIMVLVWVLVYLFNSFMPELPWEKCGHEWNTPNCRGINAHHGNIDLGNCTDFCPFSDNVTSVPSPIPGLNLSMAFTVTPSKEFWQLGVLQKSSGLEEFGMIRWHLAVALVVAWVLIFLCLMKGIKSSGKVVYVTALLPYVLLTVFLVRGVTLPGALDGILFYITPKFDKLLDFQVWLEAGIQVFYSLGPAWGGLITMASYNKFHNNCLRDSIICTAADGFTSFYGGFVIFSVIGFMAKEAGKSVEEIATSGPGLALVVYPEAITKLPVSHLWAVLFFIMLLSLGIDSQFGVFETMSSGITDAFPKLRKKKIFLTAALCFVICILDLPFTAAGGIYLYQLVDWYFAAFCVLLTSFLECFIVGWMYGADRFSRDIQMMLGHPPPTYMRICWCFITPVIMLTTFLLTLFQYAPPTYDGYTYSSSARVMGFILACIPIIPIPVCMIWEIIHAKGTLIERLKFLIKPAADWGPRVKKYKDTYSLEDSQEMTSFLDTVKQNLLGTSKHDHL</sequence>
<comment type="similarity">
    <text evidence="2 10">Belongs to the sodium:neurotransmitter symporter (SNF) (TC 2.A.22) family.</text>
</comment>
<feature type="binding site" evidence="8">
    <location>
        <position position="85"/>
    </location>
    <ligand>
        <name>Na(+)</name>
        <dbReference type="ChEBI" id="CHEBI:29101"/>
        <label>1</label>
    </ligand>
</feature>
<feature type="binding site" evidence="8">
    <location>
        <position position="444"/>
    </location>
    <ligand>
        <name>Na(+)</name>
        <dbReference type="ChEBI" id="CHEBI:29101"/>
        <label>1</label>
    </ligand>
</feature>
<evidence type="ECO:0000256" key="3">
    <source>
        <dbReference type="ARBA" id="ARBA00022448"/>
    </source>
</evidence>
<evidence type="ECO:0000256" key="8">
    <source>
        <dbReference type="PIRSR" id="PIRSR600175-1"/>
    </source>
</evidence>
<dbReference type="GO" id="GO:0046872">
    <property type="term" value="F:metal ion binding"/>
    <property type="evidence" value="ECO:0007669"/>
    <property type="project" value="UniProtKB-KW"/>
</dbReference>
<dbReference type="Pfam" id="PF00209">
    <property type="entry name" value="SNF"/>
    <property type="match status" value="1"/>
</dbReference>
<reference evidence="13" key="1">
    <citation type="journal article" date="2021" name="Genome Biol. Evol.">
        <title>A High-Quality Reference Genome for a Parasitic Bivalve with Doubly Uniparental Inheritance (Bivalvia: Unionida).</title>
        <authorList>
            <person name="Smith C.H."/>
        </authorList>
    </citation>
    <scope>NUCLEOTIDE SEQUENCE</scope>
    <source>
        <strain evidence="13">CHS0354</strain>
    </source>
</reference>
<keyword evidence="4 10" id="KW-0812">Transmembrane</keyword>
<dbReference type="InterPro" id="IPR037272">
    <property type="entry name" value="SNS_sf"/>
</dbReference>
<feature type="transmembrane region" description="Helical" evidence="12">
    <location>
        <begin position="370"/>
        <end position="395"/>
    </location>
</feature>
<feature type="transmembrane region" description="Helical" evidence="12">
    <location>
        <begin position="582"/>
        <end position="604"/>
    </location>
</feature>
<feature type="binding site" evidence="8">
    <location>
        <position position="445"/>
    </location>
    <ligand>
        <name>Na(+)</name>
        <dbReference type="ChEBI" id="CHEBI:29101"/>
        <label>1</label>
    </ligand>
</feature>
<gene>
    <name evidence="13" type="ORF">CHS0354_009382</name>
</gene>
<evidence type="ECO:0000256" key="6">
    <source>
        <dbReference type="ARBA" id="ARBA00023136"/>
    </source>
</evidence>
<dbReference type="EMBL" id="JAEAOA010000609">
    <property type="protein sequence ID" value="KAK3603403.1"/>
    <property type="molecule type" value="Genomic_DNA"/>
</dbReference>
<keyword evidence="6 12" id="KW-0472">Membrane</keyword>